<gene>
    <name evidence="1" type="ORF">DSM5745_08914</name>
</gene>
<comment type="caution">
    <text evidence="1">The sequence shown here is derived from an EMBL/GenBank/DDBJ whole genome shotgun (WGS) entry which is preliminary data.</text>
</comment>
<dbReference type="GO" id="GO:0009306">
    <property type="term" value="P:protein secretion"/>
    <property type="evidence" value="ECO:0007669"/>
    <property type="project" value="InterPro"/>
</dbReference>
<dbReference type="InterPro" id="IPR024242">
    <property type="entry name" value="NCE101"/>
</dbReference>
<keyword evidence="2" id="KW-1185">Reference proteome</keyword>
<dbReference type="GeneID" id="38119284"/>
<accession>A0A3D8R5R7</accession>
<evidence type="ECO:0008006" key="3">
    <source>
        <dbReference type="Google" id="ProtNLM"/>
    </source>
</evidence>
<reference evidence="1 2" key="1">
    <citation type="journal article" date="2018" name="IMA Fungus">
        <title>IMA Genome-F 9: Draft genome sequence of Annulohypoxylon stygium, Aspergillus mulundensis, Berkeleyomyces basicola (syn. Thielaviopsis basicola), Ceratocystis smalleyi, two Cercospora beticola strains, Coleophoma cylindrospora, Fusarium fracticaudum, Phialophora cf. hyalina, and Morchella septimelata.</title>
        <authorList>
            <person name="Wingfield B.D."/>
            <person name="Bills G.F."/>
            <person name="Dong Y."/>
            <person name="Huang W."/>
            <person name="Nel W.J."/>
            <person name="Swalarsk-Parry B.S."/>
            <person name="Vaghefi N."/>
            <person name="Wilken P.M."/>
            <person name="An Z."/>
            <person name="de Beer Z.W."/>
            <person name="De Vos L."/>
            <person name="Chen L."/>
            <person name="Duong T.A."/>
            <person name="Gao Y."/>
            <person name="Hammerbacher A."/>
            <person name="Kikkert J.R."/>
            <person name="Li Y."/>
            <person name="Li H."/>
            <person name="Li K."/>
            <person name="Li Q."/>
            <person name="Liu X."/>
            <person name="Ma X."/>
            <person name="Naidoo K."/>
            <person name="Pethybridge S.J."/>
            <person name="Sun J."/>
            <person name="Steenkamp E.T."/>
            <person name="van der Nest M.A."/>
            <person name="van Wyk S."/>
            <person name="Wingfield M.J."/>
            <person name="Xiong C."/>
            <person name="Yue Q."/>
            <person name="Zhang X."/>
        </authorList>
    </citation>
    <scope>NUCLEOTIDE SEQUENCE [LARGE SCALE GENOMIC DNA]</scope>
    <source>
        <strain evidence="1 2">DSM 5745</strain>
    </source>
</reference>
<evidence type="ECO:0000313" key="1">
    <source>
        <dbReference type="EMBL" id="RDW69154.1"/>
    </source>
</evidence>
<name>A0A3D8R5R7_9EURO</name>
<evidence type="ECO:0000313" key="2">
    <source>
        <dbReference type="Proteomes" id="UP000256690"/>
    </source>
</evidence>
<protein>
    <recommendedName>
        <fullName evidence="3">Non-classical export protein 1</fullName>
    </recommendedName>
</protein>
<dbReference type="EMBL" id="PVWQ01000011">
    <property type="protein sequence ID" value="RDW69154.1"/>
    <property type="molecule type" value="Genomic_DNA"/>
</dbReference>
<organism evidence="1 2">
    <name type="scientific">Aspergillus mulundensis</name>
    <dbReference type="NCBI Taxonomy" id="1810919"/>
    <lineage>
        <taxon>Eukaryota</taxon>
        <taxon>Fungi</taxon>
        <taxon>Dikarya</taxon>
        <taxon>Ascomycota</taxon>
        <taxon>Pezizomycotina</taxon>
        <taxon>Eurotiomycetes</taxon>
        <taxon>Eurotiomycetidae</taxon>
        <taxon>Eurotiales</taxon>
        <taxon>Aspergillaceae</taxon>
        <taxon>Aspergillus</taxon>
        <taxon>Aspergillus subgen. Nidulantes</taxon>
    </lineage>
</organism>
<dbReference type="STRING" id="1810919.A0A3D8R5R7"/>
<proteinExistence type="predicted"/>
<dbReference type="Proteomes" id="UP000256690">
    <property type="component" value="Unassembled WGS sequence"/>
</dbReference>
<dbReference type="RefSeq" id="XP_026600943.1">
    <property type="nucleotide sequence ID" value="XM_026750930.1"/>
</dbReference>
<dbReference type="Pfam" id="PF11654">
    <property type="entry name" value="NCE101"/>
    <property type="match status" value="1"/>
</dbReference>
<dbReference type="OrthoDB" id="2155101at2759"/>
<dbReference type="AlphaFoldDB" id="A0A3D8R5R7"/>
<sequence>MPVYLISKAVDPLFAAAIGSSAALIRIKREEKEKHPEAEVGLGTVFGTGSERLKRWWAGEFDGAAKTSAVAK</sequence>